<accession>A0A1H3CFB6</accession>
<reference evidence="2" key="1">
    <citation type="submission" date="2016-10" db="EMBL/GenBank/DDBJ databases">
        <authorList>
            <person name="Varghese N."/>
            <person name="Submissions S."/>
        </authorList>
    </citation>
    <scope>NUCLEOTIDE SEQUENCE [LARGE SCALE GENOMIC DNA]</scope>
    <source>
        <strain evidence="2">CGMCC 4.3530</strain>
    </source>
</reference>
<dbReference type="AlphaFoldDB" id="A0A1H3CFB6"/>
<evidence type="ECO:0000313" key="1">
    <source>
        <dbReference type="EMBL" id="SDX52847.1"/>
    </source>
</evidence>
<keyword evidence="2" id="KW-1185">Reference proteome</keyword>
<dbReference type="Proteomes" id="UP000199529">
    <property type="component" value="Unassembled WGS sequence"/>
</dbReference>
<dbReference type="CDD" id="cd00093">
    <property type="entry name" value="HTH_XRE"/>
    <property type="match status" value="1"/>
</dbReference>
<sequence>MRVRARTCYRALMHIASAPKSGPIHIRTDALNQRRAAAGLHSNYALARAMGVQHTTVNRVLSGRIAPGPVVIAGLLRALPGARFEDLFAIDAAKDAA</sequence>
<dbReference type="InterPro" id="IPR001387">
    <property type="entry name" value="Cro/C1-type_HTH"/>
</dbReference>
<dbReference type="EMBL" id="FNOK01000012">
    <property type="protein sequence ID" value="SDX52847.1"/>
    <property type="molecule type" value="Genomic_DNA"/>
</dbReference>
<dbReference type="InterPro" id="IPR010982">
    <property type="entry name" value="Lambda_DNA-bd_dom_sf"/>
</dbReference>
<dbReference type="GO" id="GO:0003677">
    <property type="term" value="F:DNA binding"/>
    <property type="evidence" value="ECO:0007669"/>
    <property type="project" value="InterPro"/>
</dbReference>
<dbReference type="Pfam" id="PF13560">
    <property type="entry name" value="HTH_31"/>
    <property type="match status" value="1"/>
</dbReference>
<evidence type="ECO:0000313" key="2">
    <source>
        <dbReference type="Proteomes" id="UP000199529"/>
    </source>
</evidence>
<gene>
    <name evidence="1" type="ORF">SAMN05216215_101214</name>
</gene>
<organism evidence="1 2">
    <name type="scientific">Saccharopolyspora shandongensis</name>
    <dbReference type="NCBI Taxonomy" id="418495"/>
    <lineage>
        <taxon>Bacteria</taxon>
        <taxon>Bacillati</taxon>
        <taxon>Actinomycetota</taxon>
        <taxon>Actinomycetes</taxon>
        <taxon>Pseudonocardiales</taxon>
        <taxon>Pseudonocardiaceae</taxon>
        <taxon>Saccharopolyspora</taxon>
    </lineage>
</organism>
<name>A0A1H3CFB6_9PSEU</name>
<protein>
    <submittedName>
        <fullName evidence="1">Helix-turn-helix domain-containing protein</fullName>
    </submittedName>
</protein>
<proteinExistence type="predicted"/>
<dbReference type="STRING" id="418495.SAMN05216215_101214"/>
<dbReference type="SUPFAM" id="SSF47413">
    <property type="entry name" value="lambda repressor-like DNA-binding domains"/>
    <property type="match status" value="1"/>
</dbReference>